<protein>
    <submittedName>
        <fullName evidence="1">Uncharacterized protein</fullName>
    </submittedName>
</protein>
<keyword evidence="2" id="KW-1185">Reference proteome</keyword>
<evidence type="ECO:0000313" key="1">
    <source>
        <dbReference type="EMBL" id="MBE0366450.1"/>
    </source>
</evidence>
<sequence length="69" mass="7862">MFCKQTYVQSNDDILFNIKALLCSNSGLLQMKATPRGRKIALLGKFAYPELRLNSKNNINMCYQSFALL</sequence>
<dbReference type="EMBL" id="AQGV01000009">
    <property type="protein sequence ID" value="MBE0366450.1"/>
    <property type="molecule type" value="Genomic_DNA"/>
</dbReference>
<name>A0ABR9E636_9GAMM</name>
<gene>
    <name evidence="1" type="ORF">PAUR_a3465</name>
</gene>
<accession>A0ABR9E636</accession>
<dbReference type="Proteomes" id="UP000615755">
    <property type="component" value="Unassembled WGS sequence"/>
</dbReference>
<reference evidence="1 2" key="1">
    <citation type="submission" date="2015-03" db="EMBL/GenBank/DDBJ databases">
        <title>Genome sequence of Pseudoalteromonas aurantia.</title>
        <authorList>
            <person name="Xie B.-B."/>
            <person name="Rong J.-C."/>
            <person name="Qin Q.-L."/>
            <person name="Zhang Y.-Z."/>
        </authorList>
    </citation>
    <scope>NUCLEOTIDE SEQUENCE [LARGE SCALE GENOMIC DNA]</scope>
    <source>
        <strain evidence="1 2">208</strain>
    </source>
</reference>
<organism evidence="1 2">
    <name type="scientific">Pseudoalteromonas aurantia 208</name>
    <dbReference type="NCBI Taxonomy" id="1314867"/>
    <lineage>
        <taxon>Bacteria</taxon>
        <taxon>Pseudomonadati</taxon>
        <taxon>Pseudomonadota</taxon>
        <taxon>Gammaproteobacteria</taxon>
        <taxon>Alteromonadales</taxon>
        <taxon>Pseudoalteromonadaceae</taxon>
        <taxon>Pseudoalteromonas</taxon>
    </lineage>
</organism>
<comment type="caution">
    <text evidence="1">The sequence shown here is derived from an EMBL/GenBank/DDBJ whole genome shotgun (WGS) entry which is preliminary data.</text>
</comment>
<proteinExistence type="predicted"/>
<evidence type="ECO:0000313" key="2">
    <source>
        <dbReference type="Proteomes" id="UP000615755"/>
    </source>
</evidence>